<dbReference type="Pfam" id="PF00092">
    <property type="entry name" value="VWA"/>
    <property type="match status" value="1"/>
</dbReference>
<dbReference type="EMBL" id="JAFLCK010000002">
    <property type="protein sequence ID" value="MBN8659121.1"/>
    <property type="molecule type" value="Genomic_DNA"/>
</dbReference>
<evidence type="ECO:0000256" key="2">
    <source>
        <dbReference type="SAM" id="Phobius"/>
    </source>
</evidence>
<dbReference type="PROSITE" id="PS51257">
    <property type="entry name" value="PROKAR_LIPOPROTEIN"/>
    <property type="match status" value="1"/>
</dbReference>
<evidence type="ECO:0000313" key="4">
    <source>
        <dbReference type="EMBL" id="MBN8659121.1"/>
    </source>
</evidence>
<dbReference type="SUPFAM" id="SSF53300">
    <property type="entry name" value="vWA-like"/>
    <property type="match status" value="1"/>
</dbReference>
<keyword evidence="2" id="KW-0472">Membrane</keyword>
<evidence type="ECO:0000313" key="5">
    <source>
        <dbReference type="Proteomes" id="UP000664277"/>
    </source>
</evidence>
<accession>A0A8J7TKN9</accession>
<keyword evidence="2" id="KW-0812">Transmembrane</keyword>
<evidence type="ECO:0000259" key="3">
    <source>
        <dbReference type="PROSITE" id="PS50234"/>
    </source>
</evidence>
<feature type="domain" description="VWFA" evidence="3">
    <location>
        <begin position="398"/>
        <end position="600"/>
    </location>
</feature>
<proteinExistence type="predicted"/>
<dbReference type="AlphaFoldDB" id="A0A8J7TKN9"/>
<dbReference type="Proteomes" id="UP000664277">
    <property type="component" value="Unassembled WGS sequence"/>
</dbReference>
<reference evidence="4" key="1">
    <citation type="submission" date="2021-02" db="EMBL/GenBank/DDBJ databases">
        <title>Genome-Resolved Metagenomics of a Microbial Community Performing Photosynthetic Biological Nutrient Removal.</title>
        <authorList>
            <person name="Mcdaniel E.A."/>
        </authorList>
    </citation>
    <scope>NUCLEOTIDE SEQUENCE</scope>
    <source>
        <strain evidence="4">UWPOB_OBS1</strain>
    </source>
</reference>
<feature type="compositionally biased region" description="Polar residues" evidence="1">
    <location>
        <begin position="269"/>
        <end position="281"/>
    </location>
</feature>
<sequence>MSSSKKKSIARISCRKEGVSTLFICILFGCLILPAMALFTFEVVRASSVKDQLRAICEASALAGAASMASSDLTDLNQTHQVAIDASLNTFKDNSIFEKKLANAARSYSKDQQPDANATLMYIELLDPVGPPPNSQVAFGDSRGRIVHVIASYGLTPVFGSFLGISGPFTIRADAYGRVPQLDLVLCFDISGSIDDQTPVTFVKRYWDTTNKRIIYKLTNARAGAPTTGLMASGKLFDILGAPPEGTGVNAVPPQNLDNSSSSSHSRRLTFSPTLRGSPNAGSPPGNYPNSTSIGDNYTYTDLIVNISENPDYTLNVPFLSPGGFFYPSMEAVVEAARGNLENGSVYSNARLDTVPSLTSITPMPGYQADYRACAQKKIRPLSQAQDAALNFYTIMNNNTEAHFGLVCFSSDSGSSPTETVSGPNVASNYSAGGNGQFPRPGVSLNKDVSNFASVTNSVAITVANGGTNIGDALYTAKDMIVNQKRIGSKRAIILFTDGQPTEPGYNPSSYARTAAGAVRDQGIPIYTIGLAQNSSIIPGEVNTLNDDPNKPVTYVNESGQTMTYTPGTSYPGVSYIAGNGGKFFLVTDATKLRKTFENIARSLVQLEKVNTSE</sequence>
<dbReference type="Gene3D" id="3.40.50.410">
    <property type="entry name" value="von Willebrand factor, type A domain"/>
    <property type="match status" value="1"/>
</dbReference>
<dbReference type="InterPro" id="IPR002035">
    <property type="entry name" value="VWF_A"/>
</dbReference>
<dbReference type="SMART" id="SM00327">
    <property type="entry name" value="VWA"/>
    <property type="match status" value="1"/>
</dbReference>
<comment type="caution">
    <text evidence="4">The sequence shown here is derived from an EMBL/GenBank/DDBJ whole genome shotgun (WGS) entry which is preliminary data.</text>
</comment>
<dbReference type="Pfam" id="PF13400">
    <property type="entry name" value="Tad"/>
    <property type="match status" value="1"/>
</dbReference>
<name>A0A8J7TKN9_9BACT</name>
<feature type="transmembrane region" description="Helical" evidence="2">
    <location>
        <begin position="21"/>
        <end position="41"/>
    </location>
</feature>
<feature type="region of interest" description="Disordered" evidence="1">
    <location>
        <begin position="248"/>
        <end position="292"/>
    </location>
</feature>
<evidence type="ECO:0000256" key="1">
    <source>
        <dbReference type="SAM" id="MobiDB-lite"/>
    </source>
</evidence>
<dbReference type="InterPro" id="IPR036465">
    <property type="entry name" value="vWFA_dom_sf"/>
</dbReference>
<gene>
    <name evidence="4" type="ORF">J0M35_02080</name>
</gene>
<dbReference type="InterPro" id="IPR028087">
    <property type="entry name" value="Tad_N"/>
</dbReference>
<protein>
    <submittedName>
        <fullName evidence="4">VWA domain-containing protein</fullName>
    </submittedName>
</protein>
<dbReference type="CDD" id="cd00198">
    <property type="entry name" value="vWFA"/>
    <property type="match status" value="1"/>
</dbReference>
<dbReference type="PROSITE" id="PS50234">
    <property type="entry name" value="VWFA"/>
    <property type="match status" value="1"/>
</dbReference>
<organism evidence="4 5">
    <name type="scientific">Candidatus Obscuribacter phosphatis</name>
    <dbReference type="NCBI Taxonomy" id="1906157"/>
    <lineage>
        <taxon>Bacteria</taxon>
        <taxon>Bacillati</taxon>
        <taxon>Candidatus Melainabacteria</taxon>
        <taxon>Candidatus Obscuribacterales</taxon>
        <taxon>Candidatus Obscuribacteraceae</taxon>
        <taxon>Candidatus Obscuribacter</taxon>
    </lineage>
</organism>
<keyword evidence="2" id="KW-1133">Transmembrane helix</keyword>